<gene>
    <name evidence="1" type="ORF">HanXRQr2_Chr05g0196801</name>
</gene>
<reference evidence="1" key="2">
    <citation type="submission" date="2020-06" db="EMBL/GenBank/DDBJ databases">
        <title>Helianthus annuus Genome sequencing and assembly Release 2.</title>
        <authorList>
            <person name="Gouzy J."/>
            <person name="Langlade N."/>
            <person name="Munos S."/>
        </authorList>
    </citation>
    <scope>NUCLEOTIDE SEQUENCE</scope>
    <source>
        <tissue evidence="1">Leaves</tissue>
    </source>
</reference>
<protein>
    <submittedName>
        <fullName evidence="1">Uncharacterized protein</fullName>
    </submittedName>
</protein>
<dbReference type="Gramene" id="mRNA:HanXRQr2_Chr05g0196801">
    <property type="protein sequence ID" value="mRNA:HanXRQr2_Chr05g0196801"/>
    <property type="gene ID" value="HanXRQr2_Chr05g0196801"/>
</dbReference>
<evidence type="ECO:0000313" key="1">
    <source>
        <dbReference type="EMBL" id="KAF5804421.1"/>
    </source>
</evidence>
<keyword evidence="2" id="KW-1185">Reference proteome</keyword>
<dbReference type="EMBL" id="MNCJ02000320">
    <property type="protein sequence ID" value="KAF5804421.1"/>
    <property type="molecule type" value="Genomic_DNA"/>
</dbReference>
<accession>A0A9K3IXE6</accession>
<comment type="caution">
    <text evidence="1">The sequence shown here is derived from an EMBL/GenBank/DDBJ whole genome shotgun (WGS) entry which is preliminary data.</text>
</comment>
<name>A0A9K3IXE6_HELAN</name>
<reference evidence="1" key="1">
    <citation type="journal article" date="2017" name="Nature">
        <title>The sunflower genome provides insights into oil metabolism, flowering and Asterid evolution.</title>
        <authorList>
            <person name="Badouin H."/>
            <person name="Gouzy J."/>
            <person name="Grassa C.J."/>
            <person name="Murat F."/>
            <person name="Staton S.E."/>
            <person name="Cottret L."/>
            <person name="Lelandais-Briere C."/>
            <person name="Owens G.L."/>
            <person name="Carrere S."/>
            <person name="Mayjonade B."/>
            <person name="Legrand L."/>
            <person name="Gill N."/>
            <person name="Kane N.C."/>
            <person name="Bowers J.E."/>
            <person name="Hubner S."/>
            <person name="Bellec A."/>
            <person name="Berard A."/>
            <person name="Berges H."/>
            <person name="Blanchet N."/>
            <person name="Boniface M.C."/>
            <person name="Brunel D."/>
            <person name="Catrice O."/>
            <person name="Chaidir N."/>
            <person name="Claudel C."/>
            <person name="Donnadieu C."/>
            <person name="Faraut T."/>
            <person name="Fievet G."/>
            <person name="Helmstetter N."/>
            <person name="King M."/>
            <person name="Knapp S.J."/>
            <person name="Lai Z."/>
            <person name="Le Paslier M.C."/>
            <person name="Lippi Y."/>
            <person name="Lorenzon L."/>
            <person name="Mandel J.R."/>
            <person name="Marage G."/>
            <person name="Marchand G."/>
            <person name="Marquand E."/>
            <person name="Bret-Mestries E."/>
            <person name="Morien E."/>
            <person name="Nambeesan S."/>
            <person name="Nguyen T."/>
            <person name="Pegot-Espagnet P."/>
            <person name="Pouilly N."/>
            <person name="Raftis F."/>
            <person name="Sallet E."/>
            <person name="Schiex T."/>
            <person name="Thomas J."/>
            <person name="Vandecasteele C."/>
            <person name="Vares D."/>
            <person name="Vear F."/>
            <person name="Vautrin S."/>
            <person name="Crespi M."/>
            <person name="Mangin B."/>
            <person name="Burke J.M."/>
            <person name="Salse J."/>
            <person name="Munos S."/>
            <person name="Vincourt P."/>
            <person name="Rieseberg L.H."/>
            <person name="Langlade N.B."/>
        </authorList>
    </citation>
    <scope>NUCLEOTIDE SEQUENCE</scope>
    <source>
        <tissue evidence="1">Leaves</tissue>
    </source>
</reference>
<organism evidence="1 2">
    <name type="scientific">Helianthus annuus</name>
    <name type="common">Common sunflower</name>
    <dbReference type="NCBI Taxonomy" id="4232"/>
    <lineage>
        <taxon>Eukaryota</taxon>
        <taxon>Viridiplantae</taxon>
        <taxon>Streptophyta</taxon>
        <taxon>Embryophyta</taxon>
        <taxon>Tracheophyta</taxon>
        <taxon>Spermatophyta</taxon>
        <taxon>Magnoliopsida</taxon>
        <taxon>eudicotyledons</taxon>
        <taxon>Gunneridae</taxon>
        <taxon>Pentapetalae</taxon>
        <taxon>asterids</taxon>
        <taxon>campanulids</taxon>
        <taxon>Asterales</taxon>
        <taxon>Asteraceae</taxon>
        <taxon>Asteroideae</taxon>
        <taxon>Heliantheae alliance</taxon>
        <taxon>Heliantheae</taxon>
        <taxon>Helianthus</taxon>
    </lineage>
</organism>
<sequence>MHFDANKNVVLEIKKSDDSEETLLENKRLVVEAVEKLVKRKKRY</sequence>
<evidence type="ECO:0000313" key="2">
    <source>
        <dbReference type="Proteomes" id="UP000215914"/>
    </source>
</evidence>
<dbReference type="AlphaFoldDB" id="A0A9K3IXE6"/>
<proteinExistence type="predicted"/>
<dbReference type="Proteomes" id="UP000215914">
    <property type="component" value="Unassembled WGS sequence"/>
</dbReference>